<organism evidence="3 4">
    <name type="scientific">Glonium stellatum</name>
    <dbReference type="NCBI Taxonomy" id="574774"/>
    <lineage>
        <taxon>Eukaryota</taxon>
        <taxon>Fungi</taxon>
        <taxon>Dikarya</taxon>
        <taxon>Ascomycota</taxon>
        <taxon>Pezizomycotina</taxon>
        <taxon>Dothideomycetes</taxon>
        <taxon>Pleosporomycetidae</taxon>
        <taxon>Gloniales</taxon>
        <taxon>Gloniaceae</taxon>
        <taxon>Glonium</taxon>
    </lineage>
</organism>
<dbReference type="OrthoDB" id="20507at2759"/>
<dbReference type="EMBL" id="KV750408">
    <property type="protein sequence ID" value="OCL04922.1"/>
    <property type="molecule type" value="Genomic_DNA"/>
</dbReference>
<dbReference type="PANTHER" id="PTHR13384">
    <property type="entry name" value="G PATCH DOMAIN-CONTAINING PROTEIN 1"/>
    <property type="match status" value="1"/>
</dbReference>
<gene>
    <name evidence="3" type="ORF">AOQ84DRAFT_380102</name>
</gene>
<feature type="domain" description="G-patch" evidence="2">
    <location>
        <begin position="152"/>
        <end position="222"/>
    </location>
</feature>
<name>A0A8E2JPS4_9PEZI</name>
<dbReference type="GO" id="GO:0005634">
    <property type="term" value="C:nucleus"/>
    <property type="evidence" value="ECO:0007669"/>
    <property type="project" value="TreeGrafter"/>
</dbReference>
<dbReference type="Pfam" id="PF07713">
    <property type="entry name" value="DUF1604"/>
    <property type="match status" value="1"/>
</dbReference>
<feature type="compositionally biased region" description="Low complexity" evidence="1">
    <location>
        <begin position="553"/>
        <end position="565"/>
    </location>
</feature>
<feature type="region of interest" description="Disordered" evidence="1">
    <location>
        <begin position="296"/>
        <end position="341"/>
    </location>
</feature>
<protein>
    <submittedName>
        <fullName evidence="3">DUF1604-domain-containing protein</fullName>
    </submittedName>
</protein>
<dbReference type="InterPro" id="IPR011666">
    <property type="entry name" value="DUF1604"/>
</dbReference>
<dbReference type="Pfam" id="PF26093">
    <property type="entry name" value="HTH_TGH"/>
    <property type="match status" value="1"/>
</dbReference>
<accession>A0A8E2JPS4</accession>
<dbReference type="PROSITE" id="PS50174">
    <property type="entry name" value="G_PATCH"/>
    <property type="match status" value="1"/>
</dbReference>
<dbReference type="Pfam" id="PF01585">
    <property type="entry name" value="G-patch"/>
    <property type="match status" value="1"/>
</dbReference>
<dbReference type="PANTHER" id="PTHR13384:SF19">
    <property type="entry name" value="G PATCH DOMAIN-CONTAINING PROTEIN 1"/>
    <property type="match status" value="1"/>
</dbReference>
<sequence length="723" mass="79712">MAHKRPRSTFEADLQTQQSPFVFYGTALPPLDPDVRDDGSYVPVWKQSVTDEHGRKRLHGAFTGGFSAGYFNTVGSKEGWTPSVFVSSRTNRHQSQSKSTQQRPEDFMDEEDLADAAEDQRLQTTGSFSALGSTKDDLITKNPLADLIKAEDDTTGTRLLQRMGWRRGQGIGPRIRRKARLDDTQNPADHEFQSAHLFAPENQQIIGLVRKNDRKGLGYIAEIGHAQPFKPDLPDLQNNNLEDDIFGSAKSREKRKKPAWSKSGFGVGILNDTGSDDDDDPYEIGPRLSYNRVLGPEKRPKRIESAKPNTSSANPLLAARPIFVSKKSSKRNTPSSTRKCHDGRFPLDGYVLSNRSLTLISQPNFLPPKIPPGWKTSKLLPNQNIAGGEYKSVGDTTKATALDPKSRATILGEPSLPGKSVFDYLSVEARNRIASTSGKKNLPPALDEPPPTAFKKTYSDVQKELWNLIPHLAKDAAVGALSRGTSGWMPYSEDEGKRARYRAFLELRAGLSENLPERVLGMSIGDWRRELEEFAHAAQVFKPITGMMATRFTSSTSQTDNSSNTVRGESGTTLLRALTPKPEDPSEEAAKLGMYGPMTRTTQQFFPTRLVCKRFNVKPPAHVQLDPGAVQGDDSYPSFSGQKLEIVSKSSMNEMLKGASFNAAKFDSYIRHSAKESPPAESVKQVVVNVEQNEALEADKAGDAVFRAVFGSEDEDESGFFGV</sequence>
<evidence type="ECO:0000313" key="3">
    <source>
        <dbReference type="EMBL" id="OCL04922.1"/>
    </source>
</evidence>
<evidence type="ECO:0000256" key="1">
    <source>
        <dbReference type="SAM" id="MobiDB-lite"/>
    </source>
</evidence>
<dbReference type="GO" id="GO:0003723">
    <property type="term" value="F:RNA binding"/>
    <property type="evidence" value="ECO:0007669"/>
    <property type="project" value="TreeGrafter"/>
</dbReference>
<evidence type="ECO:0000313" key="4">
    <source>
        <dbReference type="Proteomes" id="UP000250140"/>
    </source>
</evidence>
<dbReference type="AlphaFoldDB" id="A0A8E2JPS4"/>
<dbReference type="Proteomes" id="UP000250140">
    <property type="component" value="Unassembled WGS sequence"/>
</dbReference>
<evidence type="ECO:0000259" key="2">
    <source>
        <dbReference type="PROSITE" id="PS50174"/>
    </source>
</evidence>
<proteinExistence type="predicted"/>
<feature type="compositionally biased region" description="Basic and acidic residues" evidence="1">
    <location>
        <begin position="296"/>
        <end position="305"/>
    </location>
</feature>
<dbReference type="GO" id="GO:0006397">
    <property type="term" value="P:mRNA processing"/>
    <property type="evidence" value="ECO:0007669"/>
    <property type="project" value="InterPro"/>
</dbReference>
<keyword evidence="4" id="KW-1185">Reference proteome</keyword>
<feature type="compositionally biased region" description="Polar residues" evidence="1">
    <location>
        <begin position="86"/>
        <end position="102"/>
    </location>
</feature>
<dbReference type="InterPro" id="IPR000467">
    <property type="entry name" value="G_patch_dom"/>
</dbReference>
<feature type="region of interest" description="Disordered" evidence="1">
    <location>
        <begin position="553"/>
        <end position="589"/>
    </location>
</feature>
<reference evidence="3 4" key="1">
    <citation type="journal article" date="2016" name="Nat. Commun.">
        <title>Ectomycorrhizal ecology is imprinted in the genome of the dominant symbiotic fungus Cenococcum geophilum.</title>
        <authorList>
            <consortium name="DOE Joint Genome Institute"/>
            <person name="Peter M."/>
            <person name="Kohler A."/>
            <person name="Ohm R.A."/>
            <person name="Kuo A."/>
            <person name="Krutzmann J."/>
            <person name="Morin E."/>
            <person name="Arend M."/>
            <person name="Barry K.W."/>
            <person name="Binder M."/>
            <person name="Choi C."/>
            <person name="Clum A."/>
            <person name="Copeland A."/>
            <person name="Grisel N."/>
            <person name="Haridas S."/>
            <person name="Kipfer T."/>
            <person name="LaButti K."/>
            <person name="Lindquist E."/>
            <person name="Lipzen A."/>
            <person name="Maire R."/>
            <person name="Meier B."/>
            <person name="Mihaltcheva S."/>
            <person name="Molinier V."/>
            <person name="Murat C."/>
            <person name="Poggeler S."/>
            <person name="Quandt C.A."/>
            <person name="Sperisen C."/>
            <person name="Tritt A."/>
            <person name="Tisserant E."/>
            <person name="Crous P.W."/>
            <person name="Henrissat B."/>
            <person name="Nehls U."/>
            <person name="Egli S."/>
            <person name="Spatafora J.W."/>
            <person name="Grigoriev I.V."/>
            <person name="Martin F.M."/>
        </authorList>
    </citation>
    <scope>NUCLEOTIDE SEQUENCE [LARGE SCALE GENOMIC DNA]</scope>
    <source>
        <strain evidence="3 4">CBS 207.34</strain>
    </source>
</reference>
<feature type="region of interest" description="Disordered" evidence="1">
    <location>
        <begin position="86"/>
        <end position="108"/>
    </location>
</feature>